<dbReference type="Proteomes" id="UP000662111">
    <property type="component" value="Unassembled WGS sequence"/>
</dbReference>
<keyword evidence="3" id="KW-1185">Reference proteome</keyword>
<evidence type="ECO:0000313" key="3">
    <source>
        <dbReference type="Proteomes" id="UP000662111"/>
    </source>
</evidence>
<protein>
    <submittedName>
        <fullName evidence="2">Uncharacterized protein</fullName>
    </submittedName>
</protein>
<feature type="region of interest" description="Disordered" evidence="1">
    <location>
        <begin position="1"/>
        <end position="30"/>
    </location>
</feature>
<sequence length="127" mass="12846">MDDDTDTGNGPTTGTEDAPEGTSEATAGGTQQVLTAGALLTNGDSGAVVRLAPGEEVVLRLTPPLQGGTPQVSDAEVLEVVPVQHFADPGYAEFELLAQAAGRARVEVRGAGADGPVLLLLVEVQGR</sequence>
<comment type="caution">
    <text evidence="2">The sequence shown here is derived from an EMBL/GenBank/DDBJ whole genome shotgun (WGS) entry which is preliminary data.</text>
</comment>
<organism evidence="2 3">
    <name type="scientific">Ornithinimicrobium pekingense</name>
    <dbReference type="NCBI Taxonomy" id="384677"/>
    <lineage>
        <taxon>Bacteria</taxon>
        <taxon>Bacillati</taxon>
        <taxon>Actinomycetota</taxon>
        <taxon>Actinomycetes</taxon>
        <taxon>Micrococcales</taxon>
        <taxon>Ornithinimicrobiaceae</taxon>
        <taxon>Ornithinimicrobium</taxon>
    </lineage>
</organism>
<dbReference type="EMBL" id="BMLB01000005">
    <property type="protein sequence ID" value="GGK75388.1"/>
    <property type="molecule type" value="Genomic_DNA"/>
</dbReference>
<feature type="compositionally biased region" description="Low complexity" evidence="1">
    <location>
        <begin position="7"/>
        <end position="16"/>
    </location>
</feature>
<reference evidence="3" key="1">
    <citation type="journal article" date="2019" name="Int. J. Syst. Evol. Microbiol.">
        <title>The Global Catalogue of Microorganisms (GCM) 10K type strain sequencing project: providing services to taxonomists for standard genome sequencing and annotation.</title>
        <authorList>
            <consortium name="The Broad Institute Genomics Platform"/>
            <consortium name="The Broad Institute Genome Sequencing Center for Infectious Disease"/>
            <person name="Wu L."/>
            <person name="Ma J."/>
        </authorList>
    </citation>
    <scope>NUCLEOTIDE SEQUENCE [LARGE SCALE GENOMIC DNA]</scope>
    <source>
        <strain evidence="3">CGMCC 1.5362</strain>
    </source>
</reference>
<name>A0ABQ2FAV8_9MICO</name>
<evidence type="ECO:0000313" key="2">
    <source>
        <dbReference type="EMBL" id="GGK75388.1"/>
    </source>
</evidence>
<accession>A0ABQ2FAV8</accession>
<gene>
    <name evidence="2" type="ORF">GCM10011509_25120</name>
</gene>
<proteinExistence type="predicted"/>
<evidence type="ECO:0000256" key="1">
    <source>
        <dbReference type="SAM" id="MobiDB-lite"/>
    </source>
</evidence>